<evidence type="ECO:0000313" key="9">
    <source>
        <dbReference type="EMBL" id="TWI52162.1"/>
    </source>
</evidence>
<feature type="domain" description="PglD N-terminal" evidence="7">
    <location>
        <begin position="2"/>
        <end position="81"/>
    </location>
</feature>
<dbReference type="EMBL" id="QQBA01000001">
    <property type="protein sequence ID" value="RDI58377.1"/>
    <property type="molecule type" value="Genomic_DNA"/>
</dbReference>
<dbReference type="InterPro" id="IPR020019">
    <property type="entry name" value="AcTrfase_PglD-like"/>
</dbReference>
<dbReference type="Pfam" id="PF17836">
    <property type="entry name" value="PglD_N"/>
    <property type="match status" value="1"/>
</dbReference>
<proteinExistence type="inferred from homology"/>
<dbReference type="InterPro" id="IPR018357">
    <property type="entry name" value="Hexapep_transf_CS"/>
</dbReference>
<gene>
    <name evidence="8" type="ORF">DFR66_101305</name>
    <name evidence="9" type="ORF">IQ02_00301</name>
</gene>
<evidence type="ECO:0000313" key="10">
    <source>
        <dbReference type="Proteomes" id="UP000254518"/>
    </source>
</evidence>
<keyword evidence="4 9" id="KW-0012">Acyltransferase</keyword>
<evidence type="ECO:0000313" key="8">
    <source>
        <dbReference type="EMBL" id="RDI58377.1"/>
    </source>
</evidence>
<feature type="site" description="Increases basicity of active site His" evidence="5">
    <location>
        <position position="138"/>
    </location>
</feature>
<accession>A0A562Q5Z8</accession>
<reference evidence="9" key="3">
    <citation type="submission" date="2019-07" db="EMBL/GenBank/DDBJ databases">
        <authorList>
            <person name="Whitman W."/>
            <person name="Huntemann M."/>
            <person name="Clum A."/>
            <person name="Pillay M."/>
            <person name="Palaniappan K."/>
            <person name="Varghese N."/>
            <person name="Mikhailova N."/>
            <person name="Stamatis D."/>
            <person name="Reddy T."/>
            <person name="Daum C."/>
            <person name="Shapiro N."/>
            <person name="Ivanova N."/>
            <person name="Kyrpides N."/>
            <person name="Woyke T."/>
        </authorList>
    </citation>
    <scope>NUCLEOTIDE SEQUENCE</scope>
    <source>
        <strain evidence="9">CGMCC 1.5380</strain>
    </source>
</reference>
<evidence type="ECO:0000256" key="6">
    <source>
        <dbReference type="PIRSR" id="PIRSR620019-2"/>
    </source>
</evidence>
<dbReference type="NCBIfam" id="TIGR03570">
    <property type="entry name" value="NeuD_NnaD"/>
    <property type="match status" value="1"/>
</dbReference>
<comment type="similarity">
    <text evidence="1">Belongs to the transferase hexapeptide repeat family.</text>
</comment>
<reference evidence="9 11" key="1">
    <citation type="journal article" date="2015" name="Stand. Genomic Sci.">
        <title>Genomic Encyclopedia of Bacterial and Archaeal Type Strains, Phase III: the genomes of soil and plant-associated and newly described type strains.</title>
        <authorList>
            <person name="Whitman W.B."/>
            <person name="Woyke T."/>
            <person name="Klenk H.P."/>
            <person name="Zhou Y."/>
            <person name="Lilburn T.G."/>
            <person name="Beck B.J."/>
            <person name="De Vos P."/>
            <person name="Vandamme P."/>
            <person name="Eisen J.A."/>
            <person name="Garrity G."/>
            <person name="Hugenholtz P."/>
            <person name="Kyrpides N.C."/>
        </authorList>
    </citation>
    <scope>NUCLEOTIDE SEQUENCE [LARGE SCALE GENOMIC DNA]</scope>
    <source>
        <strain evidence="9 11">CGMCC 1.5380</strain>
    </source>
</reference>
<keyword evidence="2 9" id="KW-0808">Transferase</keyword>
<dbReference type="Gene3D" id="2.160.10.10">
    <property type="entry name" value="Hexapeptide repeat proteins"/>
    <property type="match status" value="1"/>
</dbReference>
<evidence type="ECO:0000256" key="1">
    <source>
        <dbReference type="ARBA" id="ARBA00007274"/>
    </source>
</evidence>
<protein>
    <submittedName>
        <fullName evidence="9">Sugar O-acyltransferase (Sialic acid O-acetyltransferase NeuD family)</fullName>
    </submittedName>
</protein>
<feature type="binding site" evidence="6">
    <location>
        <position position="69"/>
    </location>
    <ligand>
        <name>substrate</name>
    </ligand>
</feature>
<dbReference type="CDD" id="cd03360">
    <property type="entry name" value="LbH_AT_putative"/>
    <property type="match status" value="1"/>
</dbReference>
<dbReference type="Proteomes" id="UP000321392">
    <property type="component" value="Unassembled WGS sequence"/>
</dbReference>
<dbReference type="PROSITE" id="PS00101">
    <property type="entry name" value="HEXAPEP_TRANSFERASES"/>
    <property type="match status" value="1"/>
</dbReference>
<comment type="caution">
    <text evidence="9">The sequence shown here is derived from an EMBL/GenBank/DDBJ whole genome shotgun (WGS) entry which is preliminary data.</text>
</comment>
<dbReference type="GO" id="GO:0016746">
    <property type="term" value="F:acyltransferase activity"/>
    <property type="evidence" value="ECO:0007669"/>
    <property type="project" value="UniProtKB-KW"/>
</dbReference>
<dbReference type="PANTHER" id="PTHR43300">
    <property type="entry name" value="ACETYLTRANSFERASE"/>
    <property type="match status" value="1"/>
</dbReference>
<dbReference type="OrthoDB" id="708224at2"/>
<dbReference type="RefSeq" id="WP_114753084.1">
    <property type="nucleotide sequence ID" value="NZ_QQBA01000001.1"/>
</dbReference>
<feature type="active site" description="Proton acceptor" evidence="5">
    <location>
        <position position="137"/>
    </location>
</feature>
<dbReference type="InterPro" id="IPR050179">
    <property type="entry name" value="Trans_hexapeptide_repeat"/>
</dbReference>
<dbReference type="InterPro" id="IPR011004">
    <property type="entry name" value="Trimer_LpxA-like_sf"/>
</dbReference>
<evidence type="ECO:0000313" key="11">
    <source>
        <dbReference type="Proteomes" id="UP000321392"/>
    </source>
</evidence>
<evidence type="ECO:0000256" key="4">
    <source>
        <dbReference type="ARBA" id="ARBA00023315"/>
    </source>
</evidence>
<evidence type="ECO:0000256" key="3">
    <source>
        <dbReference type="ARBA" id="ARBA00022737"/>
    </source>
</evidence>
<dbReference type="AlphaFoldDB" id="A0A562Q5Z8"/>
<organism evidence="9 11">
    <name type="scientific">Flavobacterium glaciei</name>
    <dbReference type="NCBI Taxonomy" id="386300"/>
    <lineage>
        <taxon>Bacteria</taxon>
        <taxon>Pseudomonadati</taxon>
        <taxon>Bacteroidota</taxon>
        <taxon>Flavobacteriia</taxon>
        <taxon>Flavobacteriales</taxon>
        <taxon>Flavobacteriaceae</taxon>
        <taxon>Flavobacterium</taxon>
    </lineage>
</organism>
<keyword evidence="10" id="KW-1185">Reference proteome</keyword>
<sequence>MLIIGAKGFAKEILGVFDQLHQLEGIAFYDDVNDDAKEFLFNSFPILKNETQVKEFFIKSGNEFTIGIGNPQLRFQLYEKFIKLGGVFCSTISPKADLGNYDVEIGNGSNILSGAIFSNSVKIGRGCIIYYNVTIAHDCIINEFVELSPNVTLLGHVVVGSFTQIGASTTVLPKVMIGKNVIIGAGSVVTKDIPDNCIAYGIPAKIIKVLEPLKI</sequence>
<dbReference type="InterPro" id="IPR001451">
    <property type="entry name" value="Hexapep"/>
</dbReference>
<dbReference type="Gene3D" id="3.40.50.20">
    <property type="match status" value="1"/>
</dbReference>
<dbReference type="Proteomes" id="UP000254518">
    <property type="component" value="Unassembled WGS sequence"/>
</dbReference>
<evidence type="ECO:0000259" key="7">
    <source>
        <dbReference type="Pfam" id="PF17836"/>
    </source>
</evidence>
<evidence type="ECO:0000256" key="5">
    <source>
        <dbReference type="PIRSR" id="PIRSR620019-1"/>
    </source>
</evidence>
<dbReference type="InterPro" id="IPR041561">
    <property type="entry name" value="PglD_N"/>
</dbReference>
<evidence type="ECO:0000256" key="2">
    <source>
        <dbReference type="ARBA" id="ARBA00022679"/>
    </source>
</evidence>
<keyword evidence="3" id="KW-0677">Repeat</keyword>
<name>A0A562Q5Z8_9FLAO</name>
<dbReference type="EMBL" id="VLKX01000001">
    <property type="protein sequence ID" value="TWI52162.1"/>
    <property type="molecule type" value="Genomic_DNA"/>
</dbReference>
<dbReference type="SUPFAM" id="SSF51161">
    <property type="entry name" value="Trimeric LpxA-like enzymes"/>
    <property type="match status" value="1"/>
</dbReference>
<reference evidence="8 10" key="2">
    <citation type="submission" date="2018-07" db="EMBL/GenBank/DDBJ databases">
        <title>Genomic Encyclopedia of Type Strains, Phase IV (KMG-IV): sequencing the most valuable type-strain genomes for metagenomic binning, comparative biology and taxonomic classification.</title>
        <authorList>
            <person name="Goeker M."/>
        </authorList>
    </citation>
    <scope>NUCLEOTIDE SEQUENCE [LARGE SCALE GENOMIC DNA]</scope>
    <source>
        <strain evidence="8 10">DSM 19728</strain>
    </source>
</reference>
<dbReference type="Pfam" id="PF00132">
    <property type="entry name" value="Hexapep"/>
    <property type="match status" value="2"/>
</dbReference>